<organism evidence="1 2">
    <name type="scientific">Campylobacter mucosalis CCUG 21559</name>
    <dbReference type="NCBI Taxonomy" id="1032067"/>
    <lineage>
        <taxon>Bacteria</taxon>
        <taxon>Pseudomonadati</taxon>
        <taxon>Campylobacterota</taxon>
        <taxon>Epsilonproteobacteria</taxon>
        <taxon>Campylobacterales</taxon>
        <taxon>Campylobacteraceae</taxon>
        <taxon>Campylobacter</taxon>
    </lineage>
</organism>
<sequence length="70" mass="8011">MFLKDIYLALVSDELDNLKLKDDFEALVIKANGVSRLPEHVFLNFLIQSQKRVSLVLHSLFLGLSLLLRV</sequence>
<name>A0A6G5QIV8_9BACT</name>
<protein>
    <submittedName>
        <fullName evidence="1">Uncharacterized protein</fullName>
    </submittedName>
</protein>
<gene>
    <name evidence="1" type="ORF">CMUC_1883</name>
</gene>
<proteinExistence type="predicted"/>
<keyword evidence="2" id="KW-1185">Reference proteome</keyword>
<dbReference type="AlphaFoldDB" id="A0A6G5QIV8"/>
<accession>A0A6G5QIV8</accession>
<dbReference type="EMBL" id="CP012542">
    <property type="protein sequence ID" value="QCD45625.1"/>
    <property type="molecule type" value="Genomic_DNA"/>
</dbReference>
<evidence type="ECO:0000313" key="1">
    <source>
        <dbReference type="EMBL" id="QCD45625.1"/>
    </source>
</evidence>
<dbReference type="Proteomes" id="UP000503264">
    <property type="component" value="Chromosome"/>
</dbReference>
<reference evidence="1 2" key="1">
    <citation type="submission" date="2016-07" db="EMBL/GenBank/DDBJ databases">
        <title>Comparative genomics of the Campylobacter concisus group.</title>
        <authorList>
            <person name="Miller W.G."/>
            <person name="Yee E."/>
            <person name="Chapman M.H."/>
            <person name="Huynh S."/>
            <person name="Bono J.L."/>
            <person name="On S.L.W."/>
            <person name="StLeger J."/>
            <person name="Foster G."/>
            <person name="Parker C.T."/>
        </authorList>
    </citation>
    <scope>NUCLEOTIDE SEQUENCE [LARGE SCALE GENOMIC DNA]</scope>
    <source>
        <strain evidence="1 2">CCUG 21559</strain>
    </source>
</reference>
<evidence type="ECO:0000313" key="2">
    <source>
        <dbReference type="Proteomes" id="UP000503264"/>
    </source>
</evidence>